<sequence>MTQPNTSPHFVDKNAMIPTLPLKDQENNESRDTSTTSNQFPEFRLAVNANAEESVNKIAKAWRNHREKLGRVISSESRDKLHSEKFVCLHLPGHCDSCPVWLKWEELLNSIESQLHRKDSKIASKLHVIERIGKGTRNVNGHMWLLLDTEHWLEICDSKHRYGANLKIYHDYWLKTPTKENFFDWLDKGGGKNLDLNVRPRNQLENETVKYLSKTERTEYEVIFKDGLLIYKKSGMPVNTHESEDSTPSSPANIKQSDGDEGENNASSLHRRVSEGKNEKWIYVTDCYGNFYVSRKVKGHFHHSSFLAGGAIAAAGGIRVRNGKLIELNPKSGHYKPTQCHFDSLIDRLTKEGVDLNGTKLVHPSDIMEKRLLTKYIKRMPDLQKVHEEILQNNNQDVGDVDNQITKLSTTFRKNMKFLTHEMKESFKDLFQKNINSQDDNERINNNVEVQALNTSNGDSHKNDNITNGLPKNQTDRNIVEDDSRENQKRKSLGFFHEFRRSISSSISSLSSFFLGDDDKTDNDSSTENSRKSFRSNEDYQQQKSRFMDFKFGNPTN</sequence>
<comment type="caution">
    <text evidence="1">The sequence shown here is derived from an EMBL/GenBank/DDBJ whole genome shotgun (WGS) entry which is preliminary data.</text>
</comment>
<proteinExistence type="predicted"/>
<evidence type="ECO:0000313" key="2">
    <source>
        <dbReference type="Proteomes" id="UP000789366"/>
    </source>
</evidence>
<evidence type="ECO:0000313" key="1">
    <source>
        <dbReference type="EMBL" id="CAG8572265.1"/>
    </source>
</evidence>
<dbReference type="Proteomes" id="UP000789366">
    <property type="component" value="Unassembled WGS sequence"/>
</dbReference>
<protein>
    <submittedName>
        <fullName evidence="1">5653_t:CDS:1</fullName>
    </submittedName>
</protein>
<organism evidence="1 2">
    <name type="scientific">Cetraspora pellucida</name>
    <dbReference type="NCBI Taxonomy" id="1433469"/>
    <lineage>
        <taxon>Eukaryota</taxon>
        <taxon>Fungi</taxon>
        <taxon>Fungi incertae sedis</taxon>
        <taxon>Mucoromycota</taxon>
        <taxon>Glomeromycotina</taxon>
        <taxon>Glomeromycetes</taxon>
        <taxon>Diversisporales</taxon>
        <taxon>Gigasporaceae</taxon>
        <taxon>Cetraspora</taxon>
    </lineage>
</organism>
<dbReference type="EMBL" id="CAJVPW010006702">
    <property type="protein sequence ID" value="CAG8572265.1"/>
    <property type="molecule type" value="Genomic_DNA"/>
</dbReference>
<accession>A0ACA9M7M5</accession>
<reference evidence="1" key="1">
    <citation type="submission" date="2021-06" db="EMBL/GenBank/DDBJ databases">
        <authorList>
            <person name="Kallberg Y."/>
            <person name="Tangrot J."/>
            <person name="Rosling A."/>
        </authorList>
    </citation>
    <scope>NUCLEOTIDE SEQUENCE</scope>
    <source>
        <strain evidence="1">28 12/20/2015</strain>
    </source>
</reference>
<gene>
    <name evidence="1" type="ORF">SPELUC_LOCUS6044</name>
</gene>
<name>A0ACA9M7M5_9GLOM</name>
<keyword evidence="2" id="KW-1185">Reference proteome</keyword>